<dbReference type="InterPro" id="IPR011990">
    <property type="entry name" value="TPR-like_helical_dom_sf"/>
</dbReference>
<dbReference type="InterPro" id="IPR002885">
    <property type="entry name" value="PPR_rpt"/>
</dbReference>
<sequence length="173" mass="19307">MEEMEAAGVKPNVKTYTTLIHGWANASLPEKALSCFEELKLAGLKPDKAVYHCLMTSLLSRATVAEAYIYSGILSICREMIEFELTVDMGTAVYWSKCLRKIERIGGELTQTLQKTFPPDWNAHHSLEANHESDTNDEPSIHGDNDMFLAGVNDGDSDDEDDDHHDSKGFNQI</sequence>
<evidence type="ECO:0000256" key="2">
    <source>
        <dbReference type="ARBA" id="ARBA00022737"/>
    </source>
</evidence>
<evidence type="ECO:0000256" key="4">
    <source>
        <dbReference type="SAM" id="MobiDB-lite"/>
    </source>
</evidence>
<keyword evidence="6" id="KW-1185">Reference proteome</keyword>
<feature type="repeat" description="PPR" evidence="3">
    <location>
        <begin position="12"/>
        <end position="46"/>
    </location>
</feature>
<name>A0A8T2XXJ1_POPDE</name>
<dbReference type="PANTHER" id="PTHR47939:SF1">
    <property type="entry name" value="OS04G0684500 PROTEIN"/>
    <property type="match status" value="1"/>
</dbReference>
<dbReference type="PANTHER" id="PTHR47939">
    <property type="entry name" value="MEMBRANE-ASSOCIATED SALT-INDUCIBLE PROTEIN-LIKE"/>
    <property type="match status" value="1"/>
</dbReference>
<feature type="region of interest" description="Disordered" evidence="4">
    <location>
        <begin position="130"/>
        <end position="173"/>
    </location>
</feature>
<evidence type="ECO:0000256" key="3">
    <source>
        <dbReference type="PROSITE-ProRule" id="PRU00708"/>
    </source>
</evidence>
<evidence type="ECO:0008006" key="7">
    <source>
        <dbReference type="Google" id="ProtNLM"/>
    </source>
</evidence>
<keyword evidence="2" id="KW-0677">Repeat</keyword>
<reference evidence="5" key="1">
    <citation type="journal article" date="2021" name="J. Hered.">
        <title>Genome Assembly of Salicaceae Populus deltoides (Eastern Cottonwood) I-69 Based on Nanopore Sequencing and Hi-C Technologies.</title>
        <authorList>
            <person name="Bai S."/>
            <person name="Wu H."/>
            <person name="Zhang J."/>
            <person name="Pan Z."/>
            <person name="Zhao W."/>
            <person name="Li Z."/>
            <person name="Tong C."/>
        </authorList>
    </citation>
    <scope>NUCLEOTIDE SEQUENCE</scope>
    <source>
        <tissue evidence="5">Leaf</tissue>
    </source>
</reference>
<dbReference type="InterPro" id="IPR050667">
    <property type="entry name" value="PPR-containing_protein"/>
</dbReference>
<comment type="similarity">
    <text evidence="1">Belongs to the PPR family. P subfamily.</text>
</comment>
<dbReference type="Pfam" id="PF13812">
    <property type="entry name" value="PPR_3"/>
    <property type="match status" value="1"/>
</dbReference>
<protein>
    <recommendedName>
        <fullName evidence="7">Pentatricopeptide repeat-containing protein</fullName>
    </recommendedName>
</protein>
<evidence type="ECO:0000256" key="1">
    <source>
        <dbReference type="ARBA" id="ARBA00007626"/>
    </source>
</evidence>
<dbReference type="Proteomes" id="UP000807159">
    <property type="component" value="Chromosome 10"/>
</dbReference>
<dbReference type="PROSITE" id="PS51375">
    <property type="entry name" value="PPR"/>
    <property type="match status" value="1"/>
</dbReference>
<proteinExistence type="inferred from homology"/>
<evidence type="ECO:0000313" key="5">
    <source>
        <dbReference type="EMBL" id="KAH8497511.1"/>
    </source>
</evidence>
<comment type="caution">
    <text evidence="5">The sequence shown here is derived from an EMBL/GenBank/DDBJ whole genome shotgun (WGS) entry which is preliminary data.</text>
</comment>
<dbReference type="Gene3D" id="1.25.40.10">
    <property type="entry name" value="Tetratricopeptide repeat domain"/>
    <property type="match status" value="1"/>
</dbReference>
<feature type="compositionally biased region" description="Basic and acidic residues" evidence="4">
    <location>
        <begin position="164"/>
        <end position="173"/>
    </location>
</feature>
<dbReference type="NCBIfam" id="TIGR00756">
    <property type="entry name" value="PPR"/>
    <property type="match status" value="1"/>
</dbReference>
<dbReference type="EMBL" id="JACEGQ020000010">
    <property type="protein sequence ID" value="KAH8497511.1"/>
    <property type="molecule type" value="Genomic_DNA"/>
</dbReference>
<organism evidence="5 6">
    <name type="scientific">Populus deltoides</name>
    <name type="common">Eastern poplar</name>
    <name type="synonym">Eastern cottonwood</name>
    <dbReference type="NCBI Taxonomy" id="3696"/>
    <lineage>
        <taxon>Eukaryota</taxon>
        <taxon>Viridiplantae</taxon>
        <taxon>Streptophyta</taxon>
        <taxon>Embryophyta</taxon>
        <taxon>Tracheophyta</taxon>
        <taxon>Spermatophyta</taxon>
        <taxon>Magnoliopsida</taxon>
        <taxon>eudicotyledons</taxon>
        <taxon>Gunneridae</taxon>
        <taxon>Pentapetalae</taxon>
        <taxon>rosids</taxon>
        <taxon>fabids</taxon>
        <taxon>Malpighiales</taxon>
        <taxon>Salicaceae</taxon>
        <taxon>Saliceae</taxon>
        <taxon>Populus</taxon>
    </lineage>
</organism>
<feature type="compositionally biased region" description="Basic and acidic residues" evidence="4">
    <location>
        <begin position="130"/>
        <end position="145"/>
    </location>
</feature>
<dbReference type="AlphaFoldDB" id="A0A8T2XXJ1"/>
<evidence type="ECO:0000313" key="6">
    <source>
        <dbReference type="Proteomes" id="UP000807159"/>
    </source>
</evidence>
<gene>
    <name evidence="5" type="ORF">H0E87_019976</name>
</gene>
<accession>A0A8T2XXJ1</accession>